<dbReference type="EMBL" id="CM024790">
    <property type="protein sequence ID" value="KAG8007922.1"/>
    <property type="molecule type" value="Genomic_DNA"/>
</dbReference>
<protein>
    <submittedName>
        <fullName evidence="1">EEF1A lysine methyltransferase 3</fullName>
    </submittedName>
</protein>
<gene>
    <name evidence="1" type="primary">EEF1AKMT3</name>
    <name evidence="1" type="ORF">GBF38_013660</name>
</gene>
<organism evidence="1 2">
    <name type="scientific">Nibea albiflora</name>
    <name type="common">Yellow drum</name>
    <name type="synonym">Corvina albiflora</name>
    <dbReference type="NCBI Taxonomy" id="240163"/>
    <lineage>
        <taxon>Eukaryota</taxon>
        <taxon>Metazoa</taxon>
        <taxon>Chordata</taxon>
        <taxon>Craniata</taxon>
        <taxon>Vertebrata</taxon>
        <taxon>Euteleostomi</taxon>
        <taxon>Actinopterygii</taxon>
        <taxon>Neopterygii</taxon>
        <taxon>Teleostei</taxon>
        <taxon>Neoteleostei</taxon>
        <taxon>Acanthomorphata</taxon>
        <taxon>Eupercaria</taxon>
        <taxon>Sciaenidae</taxon>
        <taxon>Nibea</taxon>
    </lineage>
</organism>
<keyword evidence="2" id="KW-1185">Reference proteome</keyword>
<accession>A0ACB7F0H6</accession>
<comment type="caution">
    <text evidence="1">The sequence shown here is derived from an EMBL/GenBank/DDBJ whole genome shotgun (WGS) entry which is preliminary data.</text>
</comment>
<sequence>MVNSGDEDDPFPADDCLFAETFSQETVYRLLGEELKIRQLFGANLGVAAPVWEAALHLCCYFEEQAVEVRGKRVIELGAGTGVVGILAARLGAVVTLTDLPLALSQLQANVSDNTPSSGWPASVPTVLPLSWDQKMEFWSENQGQYSKFGTIPGRHYTHNYHDRHQTAQYPLYYGEQQDQGRESSYWTLPGSRTGGAPQEYTNWTDQELTAPASSHFPFIIDRHPQQHQDLGYQPHEARDREWIAAHRATREYERGYLREGGQRRWEQCSPVQYNREVSTKRSDSSYRELEAWAARYSHSLPRRRRIEAELRGASQGLLEGSRAPERDSRSGRDPRLTALQQVLQSANIRESGLWDRGSRQQTPTYYPSQTPATDTSHVLLDTKENTGYQRRMFSQPPGYIAPPPYNSPHKSSPVLHHSDTSWEQEGKRQTNWSQHTPSKQNVSLTKSRDDFTKPDTFPELEGLNLQRQETTVSHASSPISIQIPHTPREDTLSPQQPQVLQAVENVKINEEPSTKVIEGRKFRLNKKTGGMTIFCLVSRIAGTTETPSLPLCALQTNTELGGDINQTHKLADEVDYRVPKLTEQSDTFHARNLKAQQETPICVENKLPEGNLSNEAETQASTNHADSTSGRQVAQSVQPVSVKYPLWREPSFTSRAETESSSTCLEVNNHEGDALRNQEVSAEVQPIDIEVRRLDIKEDTESEETLLVVNTTCVAKMELVPPPKKEHVHYADPKPHDEDSPLDIQSSTSPECVQSNDQLNQDVTIDQNAGTDLLNINERPETEPDSYLMGKRALEEESEITFPSMSSSAVSQRETLEERAERILGIPLHDCIIEQKHEDASCVEDQEGEASPVKDNDTDDAAEKPPEETTEEEQLQSQSEDAWCLQEKSDAEDQVVKEGGEDFAGSREQMSTMSEGNDTDSQLETDIKASPETETPEDPLLKSAGEEPTEQSQEENEPVENDSSSRHHSQCLSPPTDLSDSSSLYPDCEAANPALSHMLFYISESNFTDGPDPELIALSSTEASHPETPSLPHTPSQQLLSPLHPESGDFTDRSPSPSSLDLMDQTAEAVSGIEYQDEVGETSELTNDMLSDVPEDLATEELASQQLQPPLPGGSADLVHFSIPDRDRSPSPSPLELVDQTVEPVSSVEDQDEEGETSQLINNEIGDPTDLCTDMTEELVSHQQYDDGQLECIHAEDVVCVKMTYMTEEELSEELSEDSIDSSEISNEDPTEVNSLRQQPKSYITEEQLPNETGEDPTDRLQQTISQENVTEGQIQTEVNVSQQSECIQAEDVVCLKKTYMTEEELSEEVDEEATDQIQTPGISEEGAREVNSLQQQLESYMTEEQLPNEANEDSTDQIQTPEISKGDAIEVNSLQQHFESYMTEEQLPNETDEDPTDLLEHTISQENVTQRQTEANILQQRSNHVQEEDAVSDLPFKEEPQYPQSLWDAVNRIRKHTAPDSETEEEDVSELWDPENVGEDLDSEKIVFDEAGQQVLLTEGGDEDAEVGQIQQDACHEESSGYAEEDTLSCSSASSHHSGDTVILADDDEVDEMPPDADRKTESEGENDEDFQMAEGERCCSGQVKDETAPKEEEDGDESVTNESSKTDESPVEMANTTTEAVEVMETEQEENKNKVFTPLEVSDTRMTESESVK</sequence>
<keyword evidence="1" id="KW-0808">Transferase</keyword>
<evidence type="ECO:0000313" key="1">
    <source>
        <dbReference type="EMBL" id="KAG8007922.1"/>
    </source>
</evidence>
<evidence type="ECO:0000313" key="2">
    <source>
        <dbReference type="Proteomes" id="UP000805704"/>
    </source>
</evidence>
<name>A0ACB7F0H6_NIBAL</name>
<dbReference type="Proteomes" id="UP000805704">
    <property type="component" value="Chromosome 2"/>
</dbReference>
<proteinExistence type="predicted"/>
<reference evidence="1" key="1">
    <citation type="submission" date="2020-04" db="EMBL/GenBank/DDBJ databases">
        <title>A chromosome-scale assembly and high-density genetic map of the yellow drum (Nibea albiflora) genome.</title>
        <authorList>
            <person name="Xu D."/>
            <person name="Zhang W."/>
            <person name="Chen R."/>
            <person name="Tan P."/>
            <person name="Wang L."/>
            <person name="Song H."/>
            <person name="Tian L."/>
            <person name="Zhu Q."/>
            <person name="Wang B."/>
        </authorList>
    </citation>
    <scope>NUCLEOTIDE SEQUENCE</scope>
    <source>
        <strain evidence="1">ZJHYS-2018</strain>
    </source>
</reference>
<keyword evidence="1" id="KW-0489">Methyltransferase</keyword>